<dbReference type="GeneID" id="56136148"/>
<dbReference type="KEGG" id="vg:56136148"/>
<organism evidence="1 2">
    <name type="scientific">Achromobacter phage Motura</name>
    <dbReference type="NCBI Taxonomy" id="2591403"/>
    <lineage>
        <taxon>Viruses</taxon>
        <taxon>Duplodnaviria</taxon>
        <taxon>Heunggongvirae</taxon>
        <taxon>Uroviricota</taxon>
        <taxon>Caudoviricetes</taxon>
        <taxon>Moturavirus</taxon>
        <taxon>Moturavirus motura</taxon>
    </lineage>
</organism>
<evidence type="ECO:0000313" key="2">
    <source>
        <dbReference type="Proteomes" id="UP000320799"/>
    </source>
</evidence>
<dbReference type="Proteomes" id="UP000320799">
    <property type="component" value="Segment"/>
</dbReference>
<name>A0A514CTB3_9CAUD</name>
<dbReference type="EMBL" id="MN094788">
    <property type="protein sequence ID" value="QDH83712.1"/>
    <property type="molecule type" value="Genomic_DNA"/>
</dbReference>
<keyword evidence="2" id="KW-1185">Reference proteome</keyword>
<evidence type="ECO:0000313" key="1">
    <source>
        <dbReference type="EMBL" id="QDH83712.1"/>
    </source>
</evidence>
<sequence>MITGITASFYNSAPPPVWDTLTGSFPAVSQIEGDTDGILRVIGIQSSNYALWESSDEGQNWTSTLLGTTSSAACFALTATNVVVLSPPATRARYKAKTQGGTFATGSPEPVLPYLNSNWMFNTGTLLGFVATNTSTNRIVGYTSPTGATWTAAGSFPIGFSAGRSNYGGGYAYVHCTGSSTYYFSANLSSWTQGALQASIVANNGYPVYSSTTNMMYMVDATNGNVYGAAPGANFMPLVATGTPFRSAFTVNGKIYGRSVDSTVLLVTKDFSTINEYPAIPSSLVTHATEMGGNLYLGSGAAGVLYKMPILY</sequence>
<dbReference type="RefSeq" id="YP_009903872.1">
    <property type="nucleotide sequence ID" value="NC_049849.1"/>
</dbReference>
<accession>A0A514CTB3</accession>
<proteinExistence type="predicted"/>
<protein>
    <submittedName>
        <fullName evidence="1">Uncharacterized protein</fullName>
    </submittedName>
</protein>
<reference evidence="1 2" key="1">
    <citation type="submission" date="2019-06" db="EMBL/GenBank/DDBJ databases">
        <authorList>
            <person name="Kincaid V.D."/>
            <person name="Fuller A."/>
            <person name="Hodges K."/>
            <person name="Bansal M."/>
            <person name="Essig J."/>
            <person name="Johnson A."/>
        </authorList>
    </citation>
    <scope>NUCLEOTIDE SEQUENCE [LARGE SCALE GENOMIC DNA]</scope>
</reference>